<dbReference type="SUPFAM" id="SSF48498">
    <property type="entry name" value="Tetracyclin repressor-like, C-terminal domain"/>
    <property type="match status" value="1"/>
</dbReference>
<dbReference type="PANTHER" id="PTHR30055">
    <property type="entry name" value="HTH-TYPE TRANSCRIPTIONAL REGULATOR RUTR"/>
    <property type="match status" value="1"/>
</dbReference>
<organism evidence="4 5">
    <name type="scientific">Rheinheimera riviphila</name>
    <dbReference type="NCBI Taxonomy" id="1834037"/>
    <lineage>
        <taxon>Bacteria</taxon>
        <taxon>Pseudomonadati</taxon>
        <taxon>Pseudomonadota</taxon>
        <taxon>Gammaproteobacteria</taxon>
        <taxon>Chromatiales</taxon>
        <taxon>Chromatiaceae</taxon>
        <taxon>Rheinheimera</taxon>
    </lineage>
</organism>
<dbReference type="SUPFAM" id="SSF46689">
    <property type="entry name" value="Homeodomain-like"/>
    <property type="match status" value="1"/>
</dbReference>
<evidence type="ECO:0000259" key="3">
    <source>
        <dbReference type="PROSITE" id="PS50977"/>
    </source>
</evidence>
<dbReference type="InterPro" id="IPR039536">
    <property type="entry name" value="TetR_C_Proteobacteria"/>
</dbReference>
<reference evidence="4 5" key="1">
    <citation type="submission" date="2019-01" db="EMBL/GenBank/DDBJ databases">
        <authorList>
            <person name="Chen W.-M."/>
        </authorList>
    </citation>
    <scope>NUCLEOTIDE SEQUENCE [LARGE SCALE GENOMIC DNA]</scope>
    <source>
        <strain evidence="4 5">KYPC3</strain>
    </source>
</reference>
<sequence length="208" mass="23082">MTATSGRPIDRSKDTAILLAARKLLIQEGVGAVTMEAVAAEAGVSKATLYSRYSNRNELIEAVLRAQSDFFIESLNPDIRNPDQLVEALVSFSVRLLEFLCSDDHICLMNTLHGHQGMPDDLRHRMYELGPQATCDQFQQWLGNAGAAGLLYCPDPDASGELLFGMLVGMDMLRRMFQQPPKHAGLQIESHVRNVIRLFMLMHQQPGG</sequence>
<dbReference type="GO" id="GO:0000976">
    <property type="term" value="F:transcription cis-regulatory region binding"/>
    <property type="evidence" value="ECO:0007669"/>
    <property type="project" value="TreeGrafter"/>
</dbReference>
<dbReference type="OrthoDB" id="8535430at2"/>
<dbReference type="RefSeq" id="WP_127700259.1">
    <property type="nucleotide sequence ID" value="NZ_SACS01000018.1"/>
</dbReference>
<keyword evidence="1 2" id="KW-0238">DNA-binding</keyword>
<gene>
    <name evidence="4" type="ORF">EOE67_15590</name>
</gene>
<dbReference type="AlphaFoldDB" id="A0A437QIU1"/>
<name>A0A437QIU1_9GAMM</name>
<proteinExistence type="predicted"/>
<dbReference type="InterPro" id="IPR036271">
    <property type="entry name" value="Tet_transcr_reg_TetR-rel_C_sf"/>
</dbReference>
<evidence type="ECO:0000313" key="4">
    <source>
        <dbReference type="EMBL" id="RVU34462.1"/>
    </source>
</evidence>
<comment type="caution">
    <text evidence="4">The sequence shown here is derived from an EMBL/GenBank/DDBJ whole genome shotgun (WGS) entry which is preliminary data.</text>
</comment>
<evidence type="ECO:0000256" key="1">
    <source>
        <dbReference type="ARBA" id="ARBA00023125"/>
    </source>
</evidence>
<dbReference type="Proteomes" id="UP000283077">
    <property type="component" value="Unassembled WGS sequence"/>
</dbReference>
<dbReference type="GO" id="GO:0003700">
    <property type="term" value="F:DNA-binding transcription factor activity"/>
    <property type="evidence" value="ECO:0007669"/>
    <property type="project" value="TreeGrafter"/>
</dbReference>
<protein>
    <submittedName>
        <fullName evidence="4">TetR/AcrR family transcriptional regulator</fullName>
    </submittedName>
</protein>
<feature type="domain" description="HTH tetR-type" evidence="3">
    <location>
        <begin position="11"/>
        <end position="71"/>
    </location>
</feature>
<evidence type="ECO:0000256" key="2">
    <source>
        <dbReference type="PROSITE-ProRule" id="PRU00335"/>
    </source>
</evidence>
<keyword evidence="5" id="KW-1185">Reference proteome</keyword>
<dbReference type="Pfam" id="PF00440">
    <property type="entry name" value="TetR_N"/>
    <property type="match status" value="1"/>
</dbReference>
<dbReference type="InterPro" id="IPR001647">
    <property type="entry name" value="HTH_TetR"/>
</dbReference>
<dbReference type="PANTHER" id="PTHR30055:SF146">
    <property type="entry name" value="HTH-TYPE TRANSCRIPTIONAL DUAL REGULATOR CECR"/>
    <property type="match status" value="1"/>
</dbReference>
<dbReference type="Pfam" id="PF14246">
    <property type="entry name" value="TetR_C_7"/>
    <property type="match status" value="1"/>
</dbReference>
<dbReference type="InterPro" id="IPR009057">
    <property type="entry name" value="Homeodomain-like_sf"/>
</dbReference>
<accession>A0A437QIU1</accession>
<evidence type="ECO:0000313" key="5">
    <source>
        <dbReference type="Proteomes" id="UP000283077"/>
    </source>
</evidence>
<dbReference type="PRINTS" id="PR00455">
    <property type="entry name" value="HTHTETR"/>
</dbReference>
<feature type="DNA-binding region" description="H-T-H motif" evidence="2">
    <location>
        <begin position="34"/>
        <end position="53"/>
    </location>
</feature>
<dbReference type="Gene3D" id="1.10.357.10">
    <property type="entry name" value="Tetracycline Repressor, domain 2"/>
    <property type="match status" value="1"/>
</dbReference>
<dbReference type="InterPro" id="IPR050109">
    <property type="entry name" value="HTH-type_TetR-like_transc_reg"/>
</dbReference>
<dbReference type="EMBL" id="SACS01000018">
    <property type="protein sequence ID" value="RVU34462.1"/>
    <property type="molecule type" value="Genomic_DNA"/>
</dbReference>
<dbReference type="PROSITE" id="PS50977">
    <property type="entry name" value="HTH_TETR_2"/>
    <property type="match status" value="1"/>
</dbReference>